<keyword evidence="9" id="KW-0175">Coiled coil</keyword>
<keyword evidence="11" id="KW-1185">Reference proteome</keyword>
<evidence type="ECO:0000256" key="4">
    <source>
        <dbReference type="ARBA" id="ARBA00022759"/>
    </source>
</evidence>
<evidence type="ECO:0000256" key="3">
    <source>
        <dbReference type="ARBA" id="ARBA00022722"/>
    </source>
</evidence>
<dbReference type="AlphaFoldDB" id="K2JNC4"/>
<comment type="function">
    <text evidence="1 7">RNaseP catalyzes the removal of the 5'-leader sequence from pre-tRNA to produce the mature 5'-terminus. It can also cleave other RNA substrates such as 4.5S RNA. The protein component plays an auxiliary but essential role in vivo by binding to the 5'-leader sequence and broadening the substrate specificity of the ribozyme.</text>
</comment>
<dbReference type="HAMAP" id="MF_00227">
    <property type="entry name" value="RNase_P"/>
    <property type="match status" value="1"/>
</dbReference>
<dbReference type="Proteomes" id="UP000006755">
    <property type="component" value="Unassembled WGS sequence"/>
</dbReference>
<dbReference type="InterPro" id="IPR014721">
    <property type="entry name" value="Ribsml_uS5_D2-typ_fold_subgr"/>
</dbReference>
<dbReference type="InterPro" id="IPR020539">
    <property type="entry name" value="RNase_P_CS"/>
</dbReference>
<dbReference type="EC" id="3.1.26.5" evidence="7 8"/>
<dbReference type="Pfam" id="PF00825">
    <property type="entry name" value="Ribonuclease_P"/>
    <property type="match status" value="1"/>
</dbReference>
<dbReference type="GO" id="GO:0004526">
    <property type="term" value="F:ribonuclease P activity"/>
    <property type="evidence" value="ECO:0007669"/>
    <property type="project" value="UniProtKB-UniRule"/>
</dbReference>
<dbReference type="eggNOG" id="COG0594">
    <property type="taxonomic scope" value="Bacteria"/>
</dbReference>
<dbReference type="PROSITE" id="PS00648">
    <property type="entry name" value="RIBONUCLEASE_P"/>
    <property type="match status" value="1"/>
</dbReference>
<evidence type="ECO:0000256" key="7">
    <source>
        <dbReference type="HAMAP-Rule" id="MF_00227"/>
    </source>
</evidence>
<evidence type="ECO:0000256" key="5">
    <source>
        <dbReference type="ARBA" id="ARBA00022801"/>
    </source>
</evidence>
<dbReference type="GO" id="GO:0001682">
    <property type="term" value="P:tRNA 5'-leader removal"/>
    <property type="evidence" value="ECO:0007669"/>
    <property type="project" value="UniProtKB-UniRule"/>
</dbReference>
<feature type="coiled-coil region" evidence="9">
    <location>
        <begin position="70"/>
        <end position="97"/>
    </location>
</feature>
<dbReference type="GO" id="GO:0000049">
    <property type="term" value="F:tRNA binding"/>
    <property type="evidence" value="ECO:0007669"/>
    <property type="project" value="UniProtKB-UniRule"/>
</dbReference>
<dbReference type="GO" id="GO:0030677">
    <property type="term" value="C:ribonuclease P complex"/>
    <property type="evidence" value="ECO:0007669"/>
    <property type="project" value="TreeGrafter"/>
</dbReference>
<dbReference type="InterPro" id="IPR000100">
    <property type="entry name" value="RNase_P"/>
</dbReference>
<evidence type="ECO:0000256" key="2">
    <source>
        <dbReference type="ARBA" id="ARBA00022694"/>
    </source>
</evidence>
<comment type="catalytic activity">
    <reaction evidence="7">
        <text>Endonucleolytic cleavage of RNA, removing 5'-extranucleotides from tRNA precursor.</text>
        <dbReference type="EC" id="3.1.26.5"/>
    </reaction>
</comment>
<comment type="similarity">
    <text evidence="7">Belongs to the RnpA family.</text>
</comment>
<dbReference type="NCBIfam" id="TIGR00188">
    <property type="entry name" value="rnpA"/>
    <property type="match status" value="1"/>
</dbReference>
<dbReference type="PANTHER" id="PTHR33992">
    <property type="entry name" value="RIBONUCLEASE P PROTEIN COMPONENT"/>
    <property type="match status" value="1"/>
</dbReference>
<keyword evidence="2 7" id="KW-0819">tRNA processing</keyword>
<evidence type="ECO:0000256" key="1">
    <source>
        <dbReference type="ARBA" id="ARBA00002663"/>
    </source>
</evidence>
<dbReference type="STRING" id="745411.B3C1_05992"/>
<proteinExistence type="inferred from homology"/>
<dbReference type="EMBL" id="AMRI01000006">
    <property type="protein sequence ID" value="EKE75987.1"/>
    <property type="molecule type" value="Genomic_DNA"/>
</dbReference>
<comment type="subunit">
    <text evidence="7">Consists of a catalytic RNA component (M1 or rnpB) and a protein subunit.</text>
</comment>
<comment type="caution">
    <text evidence="10">The sequence shown here is derived from an EMBL/GenBank/DDBJ whole genome shotgun (WGS) entry which is preliminary data.</text>
</comment>
<reference evidence="10 11" key="1">
    <citation type="journal article" date="2012" name="J. Bacteriol.">
        <title>Genome Sequence of Gallaecimonas xiamenensis Type Strain 3-C-1.</title>
        <authorList>
            <person name="Lai Q."/>
            <person name="Wang L."/>
            <person name="Wang W."/>
            <person name="Shao Z."/>
        </authorList>
    </citation>
    <scope>NUCLEOTIDE SEQUENCE [LARGE SCALE GENOMIC DNA]</scope>
    <source>
        <strain evidence="10 11">3-C-1</strain>
    </source>
</reference>
<accession>K2JNC4</accession>
<evidence type="ECO:0000256" key="8">
    <source>
        <dbReference type="NCBIfam" id="TIGR00188"/>
    </source>
</evidence>
<keyword evidence="4 7" id="KW-0255">Endonuclease</keyword>
<evidence type="ECO:0000256" key="6">
    <source>
        <dbReference type="ARBA" id="ARBA00022884"/>
    </source>
</evidence>
<dbReference type="SUPFAM" id="SSF54211">
    <property type="entry name" value="Ribosomal protein S5 domain 2-like"/>
    <property type="match status" value="1"/>
</dbReference>
<gene>
    <name evidence="7" type="primary">rnpA</name>
    <name evidence="10" type="ORF">B3C1_05992</name>
</gene>
<dbReference type="PANTHER" id="PTHR33992:SF1">
    <property type="entry name" value="RIBONUCLEASE P PROTEIN COMPONENT"/>
    <property type="match status" value="1"/>
</dbReference>
<keyword evidence="3 7" id="KW-0540">Nuclease</keyword>
<name>K2JNC4_9GAMM</name>
<evidence type="ECO:0000313" key="11">
    <source>
        <dbReference type="Proteomes" id="UP000006755"/>
    </source>
</evidence>
<dbReference type="InterPro" id="IPR020568">
    <property type="entry name" value="Ribosomal_Su5_D2-typ_SF"/>
</dbReference>
<keyword evidence="6 7" id="KW-0694">RNA-binding</keyword>
<evidence type="ECO:0000313" key="10">
    <source>
        <dbReference type="EMBL" id="EKE75987.1"/>
    </source>
</evidence>
<dbReference type="GO" id="GO:0042781">
    <property type="term" value="F:3'-tRNA processing endoribonuclease activity"/>
    <property type="evidence" value="ECO:0007669"/>
    <property type="project" value="TreeGrafter"/>
</dbReference>
<sequence>MPKVVLACLPDHLSAQHNQVSKLTYSRELRLLTPAHFQRVFDNPVRASSPEVTLLARHNDLGHARLGLTIARKQVKKATSRNRLKRLTREYVRLRQASLPDADVIVIVKKPAQFLENSDYVALVDRLWKLLAKRLAHA</sequence>
<dbReference type="Gene3D" id="3.30.230.10">
    <property type="match status" value="1"/>
</dbReference>
<keyword evidence="5 7" id="KW-0378">Hydrolase</keyword>
<organism evidence="10 11">
    <name type="scientific">Gallaecimonas xiamenensis 3-C-1</name>
    <dbReference type="NCBI Taxonomy" id="745411"/>
    <lineage>
        <taxon>Bacteria</taxon>
        <taxon>Pseudomonadati</taxon>
        <taxon>Pseudomonadota</taxon>
        <taxon>Gammaproteobacteria</taxon>
        <taxon>Enterobacterales</taxon>
        <taxon>Gallaecimonadaceae</taxon>
        <taxon>Gallaecimonas</taxon>
    </lineage>
</organism>
<protein>
    <recommendedName>
        <fullName evidence="7 8">Ribonuclease P protein component</fullName>
        <shortName evidence="7">RNase P protein</shortName>
        <shortName evidence="7">RNaseP protein</shortName>
        <ecNumber evidence="7 8">3.1.26.5</ecNumber>
    </recommendedName>
    <alternativeName>
        <fullName evidence="7">Protein C5</fullName>
    </alternativeName>
</protein>
<evidence type="ECO:0000256" key="9">
    <source>
        <dbReference type="SAM" id="Coils"/>
    </source>
</evidence>